<dbReference type="GO" id="GO:0006950">
    <property type="term" value="P:response to stress"/>
    <property type="evidence" value="ECO:0007669"/>
    <property type="project" value="TreeGrafter"/>
</dbReference>
<dbReference type="EMBL" id="AP024601">
    <property type="protein sequence ID" value="BCU80613.1"/>
    <property type="molecule type" value="Genomic_DNA"/>
</dbReference>
<dbReference type="RefSeq" id="WP_212773961.1">
    <property type="nucleotide sequence ID" value="NZ_AP024601.1"/>
</dbReference>
<accession>A0A8D5ZMT1</accession>
<protein>
    <submittedName>
        <fullName evidence="3">MarR family transcriptional regulator</fullName>
    </submittedName>
</protein>
<dbReference type="InterPro" id="IPR039422">
    <property type="entry name" value="MarR/SlyA-like"/>
</dbReference>
<dbReference type="Proteomes" id="UP000677436">
    <property type="component" value="Chromosome"/>
</dbReference>
<dbReference type="KEGG" id="pabs:JIR001_03960"/>
<dbReference type="InterPro" id="IPR000835">
    <property type="entry name" value="HTH_MarR-typ"/>
</dbReference>
<dbReference type="PANTHER" id="PTHR33164">
    <property type="entry name" value="TRANSCRIPTIONAL REGULATOR, MARR FAMILY"/>
    <property type="match status" value="1"/>
</dbReference>
<reference evidence="3" key="2">
    <citation type="journal article" date="2021" name="Microbiol. Resour. Announc.">
        <title>Complete Genome Sequence of Polycladomyces abyssicola JIR-001T, Isolated from Hemipelagic Sediment in Deep Seawater.</title>
        <authorList>
            <person name="Tsubouchi T."/>
            <person name="Kaneko Y."/>
        </authorList>
    </citation>
    <scope>NUCLEOTIDE SEQUENCE</scope>
    <source>
        <strain evidence="3">JIR-001</strain>
    </source>
</reference>
<dbReference type="GO" id="GO:0003677">
    <property type="term" value="F:DNA binding"/>
    <property type="evidence" value="ECO:0007669"/>
    <property type="project" value="UniProtKB-KW"/>
</dbReference>
<keyword evidence="4" id="KW-1185">Reference proteome</keyword>
<evidence type="ECO:0000256" key="1">
    <source>
        <dbReference type="ARBA" id="ARBA00023125"/>
    </source>
</evidence>
<reference evidence="3" key="1">
    <citation type="journal article" date="2013" name="Int. J. Syst. Evol. Microbiol.">
        <title>Polycladomyces abyssicola gen. nov., sp. nov., a thermophilic filamentous bacterium isolated from hemipelagic sediment.</title>
        <authorList>
            <person name="Tsubouchi T."/>
            <person name="Shimane Y."/>
            <person name="Mori K."/>
            <person name="Usui K."/>
            <person name="Hiraki T."/>
            <person name="Tame A."/>
            <person name="Uematsu K."/>
            <person name="Maruyama T."/>
            <person name="Hatada Y."/>
        </authorList>
    </citation>
    <scope>NUCLEOTIDE SEQUENCE</scope>
    <source>
        <strain evidence="3">JIR-001</strain>
    </source>
</reference>
<name>A0A8D5ZMT1_9BACL</name>
<evidence type="ECO:0000313" key="3">
    <source>
        <dbReference type="EMBL" id="BCU80613.1"/>
    </source>
</evidence>
<dbReference type="GO" id="GO:0003700">
    <property type="term" value="F:DNA-binding transcription factor activity"/>
    <property type="evidence" value="ECO:0007669"/>
    <property type="project" value="InterPro"/>
</dbReference>
<dbReference type="AlphaFoldDB" id="A0A8D5ZMT1"/>
<dbReference type="PRINTS" id="PR00598">
    <property type="entry name" value="HTHMARR"/>
</dbReference>
<evidence type="ECO:0000259" key="2">
    <source>
        <dbReference type="PROSITE" id="PS50995"/>
    </source>
</evidence>
<dbReference type="InterPro" id="IPR036390">
    <property type="entry name" value="WH_DNA-bd_sf"/>
</dbReference>
<organism evidence="3 4">
    <name type="scientific">Polycladomyces abyssicola</name>
    <dbReference type="NCBI Taxonomy" id="1125966"/>
    <lineage>
        <taxon>Bacteria</taxon>
        <taxon>Bacillati</taxon>
        <taxon>Bacillota</taxon>
        <taxon>Bacilli</taxon>
        <taxon>Bacillales</taxon>
        <taxon>Thermoactinomycetaceae</taxon>
        <taxon>Polycladomyces</taxon>
    </lineage>
</organism>
<dbReference type="InterPro" id="IPR036388">
    <property type="entry name" value="WH-like_DNA-bd_sf"/>
</dbReference>
<keyword evidence="1" id="KW-0238">DNA-binding</keyword>
<sequence length="167" mass="19308">MRETDNWVDRFDAALRSVAQHLGANIVLQAPFDLTPGQVFLLHLIKTEEHCTVSQLAEKMEVKPSAITVMLDRLESRRYIERFRDQQDRRVVIVQLTETGSDVLQKIWNLRKRVVGYCLNQLDGEELTVFIQAFEKLARIAADLDVQQFISTINDEEKRGNRDGNHT</sequence>
<evidence type="ECO:0000313" key="4">
    <source>
        <dbReference type="Proteomes" id="UP000677436"/>
    </source>
</evidence>
<dbReference type="Pfam" id="PF01047">
    <property type="entry name" value="MarR"/>
    <property type="match status" value="1"/>
</dbReference>
<dbReference type="SMART" id="SM00347">
    <property type="entry name" value="HTH_MARR"/>
    <property type="match status" value="1"/>
</dbReference>
<dbReference type="PANTHER" id="PTHR33164:SF99">
    <property type="entry name" value="MARR FAMILY REGULATORY PROTEIN"/>
    <property type="match status" value="1"/>
</dbReference>
<dbReference type="PROSITE" id="PS50995">
    <property type="entry name" value="HTH_MARR_2"/>
    <property type="match status" value="1"/>
</dbReference>
<proteinExistence type="predicted"/>
<feature type="domain" description="HTH marR-type" evidence="2">
    <location>
        <begin position="1"/>
        <end position="139"/>
    </location>
</feature>
<dbReference type="SUPFAM" id="SSF46785">
    <property type="entry name" value="Winged helix' DNA-binding domain"/>
    <property type="match status" value="1"/>
</dbReference>
<gene>
    <name evidence="3" type="ORF">JIR001_03960</name>
</gene>
<dbReference type="Gene3D" id="1.10.10.10">
    <property type="entry name" value="Winged helix-like DNA-binding domain superfamily/Winged helix DNA-binding domain"/>
    <property type="match status" value="1"/>
</dbReference>